<evidence type="ECO:0000313" key="3">
    <source>
        <dbReference type="Proteomes" id="UP001491310"/>
    </source>
</evidence>
<organism evidence="2 3">
    <name type="scientific">Coccomyxa subellipsoidea</name>
    <dbReference type="NCBI Taxonomy" id="248742"/>
    <lineage>
        <taxon>Eukaryota</taxon>
        <taxon>Viridiplantae</taxon>
        <taxon>Chlorophyta</taxon>
        <taxon>core chlorophytes</taxon>
        <taxon>Trebouxiophyceae</taxon>
        <taxon>Trebouxiophyceae incertae sedis</taxon>
        <taxon>Coccomyxaceae</taxon>
        <taxon>Coccomyxa</taxon>
    </lineage>
</organism>
<dbReference type="EMBL" id="JALJOT010000017">
    <property type="protein sequence ID" value="KAK9901599.1"/>
    <property type="molecule type" value="Genomic_DNA"/>
</dbReference>
<sequence>MESTGGSLEPEKSHVLDFLEFVQQRASQLFAGYLGDSPGYSDSDVEQLKLLPEIIRIRNKELRWLRKNIIRLREKADAMGIDFEGDDDEEISQFWARASAFHSINKRCKHLMAVEKNGGKPSNLATKSSEESRKVK</sequence>
<evidence type="ECO:0000313" key="2">
    <source>
        <dbReference type="EMBL" id="KAK9901599.1"/>
    </source>
</evidence>
<name>A0ABR2YBF8_9CHLO</name>
<feature type="region of interest" description="Disordered" evidence="1">
    <location>
        <begin position="116"/>
        <end position="136"/>
    </location>
</feature>
<dbReference type="Proteomes" id="UP001491310">
    <property type="component" value="Unassembled WGS sequence"/>
</dbReference>
<comment type="caution">
    <text evidence="2">The sequence shown here is derived from an EMBL/GenBank/DDBJ whole genome shotgun (WGS) entry which is preliminary data.</text>
</comment>
<keyword evidence="3" id="KW-1185">Reference proteome</keyword>
<protein>
    <submittedName>
        <fullName evidence="2">Uncharacterized protein</fullName>
    </submittedName>
</protein>
<accession>A0ABR2YBF8</accession>
<evidence type="ECO:0000256" key="1">
    <source>
        <dbReference type="SAM" id="MobiDB-lite"/>
    </source>
</evidence>
<gene>
    <name evidence="2" type="ORF">WJX75_004182</name>
</gene>
<proteinExistence type="predicted"/>
<reference evidence="2 3" key="1">
    <citation type="journal article" date="2024" name="Nat. Commun.">
        <title>Phylogenomics reveals the evolutionary origins of lichenization in chlorophyte algae.</title>
        <authorList>
            <person name="Puginier C."/>
            <person name="Libourel C."/>
            <person name="Otte J."/>
            <person name="Skaloud P."/>
            <person name="Haon M."/>
            <person name="Grisel S."/>
            <person name="Petersen M."/>
            <person name="Berrin J.G."/>
            <person name="Delaux P.M."/>
            <person name="Dal Grande F."/>
            <person name="Keller J."/>
        </authorList>
    </citation>
    <scope>NUCLEOTIDE SEQUENCE [LARGE SCALE GENOMIC DNA]</scope>
    <source>
        <strain evidence="2 3">SAG 216-7</strain>
    </source>
</reference>